<evidence type="ECO:0000313" key="4">
    <source>
        <dbReference type="EMBL" id="QJI05117.1"/>
    </source>
</evidence>
<sequence>MYTKTELEVIRKQFDQSFKTVKVPEGVVDFDEASAATQCLGIIVEDYLKNRIDDGSFQELVTECALFDVETIELDLLGMHEYVLAKLGSLIDRAELRGQSATPTAPKPGYGDDIPLGYTNVNINDFIGGGDK</sequence>
<reference evidence="1" key="1">
    <citation type="submission" date="2020-03" db="EMBL/GenBank/DDBJ databases">
        <title>The deep terrestrial virosphere.</title>
        <authorList>
            <person name="Holmfeldt K."/>
            <person name="Nilsson E."/>
            <person name="Simone D."/>
            <person name="Lopez-Fernandez M."/>
            <person name="Wu X."/>
            <person name="de Brujin I."/>
            <person name="Lundin D."/>
            <person name="Andersson A."/>
            <person name="Bertilsson S."/>
            <person name="Dopson M."/>
        </authorList>
    </citation>
    <scope>NUCLEOTIDE SEQUENCE</scope>
    <source>
        <strain evidence="4">MM415A00133</strain>
        <strain evidence="2">MM415B00206</strain>
        <strain evidence="1">TM448A00125</strain>
        <strain evidence="3">TM448B00851</strain>
    </source>
</reference>
<evidence type="ECO:0000313" key="3">
    <source>
        <dbReference type="EMBL" id="QJH96861.1"/>
    </source>
</evidence>
<name>A0A6H1ZB69_9ZZZZ</name>
<evidence type="ECO:0000313" key="1">
    <source>
        <dbReference type="EMBL" id="QJA44617.1"/>
    </source>
</evidence>
<gene>
    <name evidence="4" type="ORF">MM415A00133_0060</name>
    <name evidence="2" type="ORF">MM415B00206_0031</name>
    <name evidence="1" type="ORF">TM448A00125_0013</name>
    <name evidence="3" type="ORF">TM448B00851_0022</name>
</gene>
<proteinExistence type="predicted"/>
<organism evidence="1">
    <name type="scientific">viral metagenome</name>
    <dbReference type="NCBI Taxonomy" id="1070528"/>
    <lineage>
        <taxon>unclassified sequences</taxon>
        <taxon>metagenomes</taxon>
        <taxon>organismal metagenomes</taxon>
    </lineage>
</organism>
<dbReference type="AlphaFoldDB" id="A0A6H1ZB69"/>
<dbReference type="EMBL" id="MT144665">
    <property type="protein sequence ID" value="QJH96861.1"/>
    <property type="molecule type" value="Genomic_DNA"/>
</dbReference>
<dbReference type="EMBL" id="MT143978">
    <property type="protein sequence ID" value="QJA44617.1"/>
    <property type="molecule type" value="Genomic_DNA"/>
</dbReference>
<dbReference type="EMBL" id="MT141572">
    <property type="protein sequence ID" value="QJA67514.1"/>
    <property type="molecule type" value="Genomic_DNA"/>
</dbReference>
<evidence type="ECO:0000313" key="2">
    <source>
        <dbReference type="EMBL" id="QJA67514.1"/>
    </source>
</evidence>
<dbReference type="EMBL" id="MT145194">
    <property type="protein sequence ID" value="QJI05117.1"/>
    <property type="molecule type" value="Genomic_DNA"/>
</dbReference>
<protein>
    <submittedName>
        <fullName evidence="1">Uncharacterized protein</fullName>
    </submittedName>
</protein>
<accession>A0A6H1ZB69</accession>